<dbReference type="GO" id="GO:0051082">
    <property type="term" value="F:unfolded protein binding"/>
    <property type="evidence" value="ECO:0007669"/>
    <property type="project" value="InterPro"/>
</dbReference>
<evidence type="ECO:0000256" key="4">
    <source>
        <dbReference type="ARBA" id="ARBA00023010"/>
    </source>
</evidence>
<name>G8QS76_SPHPG</name>
<dbReference type="InterPro" id="IPR035958">
    <property type="entry name" value="SecB-like_sf"/>
</dbReference>
<comment type="similarity">
    <text evidence="1">Belongs to the SecB family.</text>
</comment>
<dbReference type="AlphaFoldDB" id="G8QS76"/>
<gene>
    <name evidence="5" type="ordered locus">SpiGrapes_1117</name>
</gene>
<keyword evidence="3" id="KW-0653">Protein transport</keyword>
<dbReference type="GO" id="GO:0015031">
    <property type="term" value="P:protein transport"/>
    <property type="evidence" value="ECO:0007669"/>
    <property type="project" value="UniProtKB-KW"/>
</dbReference>
<dbReference type="InterPro" id="IPR003708">
    <property type="entry name" value="SecB"/>
</dbReference>
<dbReference type="GO" id="GO:0051262">
    <property type="term" value="P:protein tetramerization"/>
    <property type="evidence" value="ECO:0007669"/>
    <property type="project" value="InterPro"/>
</dbReference>
<sequence length="167" mass="18534">MDTKSRIVADFQFIGYKVDNIKFSVIPSVTILQRREICNEDSFQFKLNIRSPQRLSNSDNEIAYVGGLDIKVRILTTINDKKKVIAKGNFGIAGVFKKIGDMPKAQEEYMVKATIPSILLGYLRSTISSTFANAGFGSFIIPLINISNIVKDTNIQIVDAQGTPVEL</sequence>
<evidence type="ECO:0000256" key="1">
    <source>
        <dbReference type="ARBA" id="ARBA00009990"/>
    </source>
</evidence>
<protein>
    <submittedName>
        <fullName evidence="5">Preprotein translocase subunit SecB</fullName>
    </submittedName>
</protein>
<dbReference type="EMBL" id="CP003155">
    <property type="protein sequence ID" value="AEV28937.1"/>
    <property type="molecule type" value="Genomic_DNA"/>
</dbReference>
<organism evidence="5 6">
    <name type="scientific">Sphaerochaeta pleomorpha (strain ATCC BAA-1885 / DSM 22778 / Grapes)</name>
    <dbReference type="NCBI Taxonomy" id="158190"/>
    <lineage>
        <taxon>Bacteria</taxon>
        <taxon>Pseudomonadati</taxon>
        <taxon>Spirochaetota</taxon>
        <taxon>Spirochaetia</taxon>
        <taxon>Spirochaetales</taxon>
        <taxon>Sphaerochaetaceae</taxon>
        <taxon>Sphaerochaeta</taxon>
    </lineage>
</organism>
<accession>G8QS76</accession>
<dbReference type="Gene3D" id="3.10.420.10">
    <property type="entry name" value="SecB-like"/>
    <property type="match status" value="1"/>
</dbReference>
<dbReference type="RefSeq" id="WP_014269786.1">
    <property type="nucleotide sequence ID" value="NC_016633.1"/>
</dbReference>
<proteinExistence type="inferred from homology"/>
<reference evidence="5 6" key="1">
    <citation type="submission" date="2011-11" db="EMBL/GenBank/DDBJ databases">
        <title>Complete sequence of Spirochaeta sp. grapes.</title>
        <authorList>
            <consortium name="US DOE Joint Genome Institute"/>
            <person name="Lucas S."/>
            <person name="Han J."/>
            <person name="Lapidus A."/>
            <person name="Cheng J.-F."/>
            <person name="Goodwin L."/>
            <person name="Pitluck S."/>
            <person name="Peters L."/>
            <person name="Ovchinnikova G."/>
            <person name="Munk A.C."/>
            <person name="Detter J.C."/>
            <person name="Han C."/>
            <person name="Tapia R."/>
            <person name="Land M."/>
            <person name="Hauser L."/>
            <person name="Kyrpides N."/>
            <person name="Ivanova N."/>
            <person name="Pagani I."/>
            <person name="Ritalahtilisa K."/>
            <person name="Loeffler F."/>
            <person name="Woyke T."/>
        </authorList>
    </citation>
    <scope>NUCLEOTIDE SEQUENCE [LARGE SCALE GENOMIC DNA]</scope>
    <source>
        <strain evidence="6">ATCC BAA-1885 / DSM 22778 / Grapes</strain>
    </source>
</reference>
<keyword evidence="4" id="KW-0811">Translocation</keyword>
<dbReference type="Pfam" id="PF02556">
    <property type="entry name" value="SecB"/>
    <property type="match status" value="1"/>
</dbReference>
<dbReference type="OrthoDB" id="983047at2"/>
<dbReference type="eggNOG" id="COG1952">
    <property type="taxonomic scope" value="Bacteria"/>
</dbReference>
<dbReference type="STRING" id="158190.SpiGrapes_1117"/>
<evidence type="ECO:0000313" key="5">
    <source>
        <dbReference type="EMBL" id="AEV28937.1"/>
    </source>
</evidence>
<dbReference type="SUPFAM" id="SSF54611">
    <property type="entry name" value="SecB-like"/>
    <property type="match status" value="1"/>
</dbReference>
<dbReference type="Proteomes" id="UP000005632">
    <property type="component" value="Chromosome"/>
</dbReference>
<evidence type="ECO:0000256" key="3">
    <source>
        <dbReference type="ARBA" id="ARBA00022927"/>
    </source>
</evidence>
<dbReference type="HOGENOM" id="CLU_1593499_0_0_12"/>
<evidence type="ECO:0000313" key="6">
    <source>
        <dbReference type="Proteomes" id="UP000005632"/>
    </source>
</evidence>
<dbReference type="KEGG" id="sgp:SpiGrapes_1117"/>
<keyword evidence="2" id="KW-0813">Transport</keyword>
<keyword evidence="6" id="KW-1185">Reference proteome</keyword>
<evidence type="ECO:0000256" key="2">
    <source>
        <dbReference type="ARBA" id="ARBA00022448"/>
    </source>
</evidence>